<dbReference type="PANTHER" id="PTHR31694">
    <property type="entry name" value="DESICCATION-LIKE PROTEIN"/>
    <property type="match status" value="1"/>
</dbReference>
<evidence type="ECO:0000313" key="3">
    <source>
        <dbReference type="Proteomes" id="UP000825935"/>
    </source>
</evidence>
<comment type="caution">
    <text evidence="2">The sequence shown here is derived from an EMBL/GenBank/DDBJ whole genome shotgun (WGS) entry which is preliminary data.</text>
</comment>
<evidence type="ECO:0000313" key="2">
    <source>
        <dbReference type="EMBL" id="KAH7352046.1"/>
    </source>
</evidence>
<keyword evidence="3" id="KW-1185">Reference proteome</keyword>
<gene>
    <name evidence="2" type="ORF">KP509_19G026400</name>
</gene>
<name>A0A8T2SIP3_CERRI</name>
<dbReference type="Proteomes" id="UP000825935">
    <property type="component" value="Chromosome 19"/>
</dbReference>
<dbReference type="Pfam" id="PF13668">
    <property type="entry name" value="Ferritin_2"/>
    <property type="match status" value="1"/>
</dbReference>
<dbReference type="PANTHER" id="PTHR31694:SF26">
    <property type="entry name" value="OS05G0151100 PROTEIN"/>
    <property type="match status" value="1"/>
</dbReference>
<organism evidence="2 3">
    <name type="scientific">Ceratopteris richardii</name>
    <name type="common">Triangle waterfern</name>
    <dbReference type="NCBI Taxonomy" id="49495"/>
    <lineage>
        <taxon>Eukaryota</taxon>
        <taxon>Viridiplantae</taxon>
        <taxon>Streptophyta</taxon>
        <taxon>Embryophyta</taxon>
        <taxon>Tracheophyta</taxon>
        <taxon>Polypodiopsida</taxon>
        <taxon>Polypodiidae</taxon>
        <taxon>Polypodiales</taxon>
        <taxon>Pteridineae</taxon>
        <taxon>Pteridaceae</taxon>
        <taxon>Parkerioideae</taxon>
        <taxon>Ceratopteris</taxon>
    </lineage>
</organism>
<sequence>MSLLHAVAVLVSVWSTQFLSVASEDSSQVCGKPPSNGSYIPVPGIPFSDAKLIQVALNLEFLEAEFFLFSATGKGLDFFDPSLARGGPPPIGGQQANLDNRTADIIYQFGLQEVGHLTAIIKTLDGKAFPRPQLDISSEVFSNFMEKALGQRLQTPFDPYANSVNLLLASYVIPYVGETGYIGASPMLESSKAKRLVAGLLAVEAGQDAVLRCLLYAIKDQEVFSGLTVAEITDKISNYRNKLGHTGIVDEGLVVPKCLGAQGMVTGNILSADMNSVGYARTGEEVLRVVYGTGDAHRPGGFYPKGARGEIAESLLGTRRETQT</sequence>
<reference evidence="2" key="1">
    <citation type="submission" date="2021-08" db="EMBL/GenBank/DDBJ databases">
        <title>WGS assembly of Ceratopteris richardii.</title>
        <authorList>
            <person name="Marchant D.B."/>
            <person name="Chen G."/>
            <person name="Jenkins J."/>
            <person name="Shu S."/>
            <person name="Leebens-Mack J."/>
            <person name="Grimwood J."/>
            <person name="Schmutz J."/>
            <person name="Soltis P."/>
            <person name="Soltis D."/>
            <person name="Chen Z.-H."/>
        </authorList>
    </citation>
    <scope>NUCLEOTIDE SEQUENCE</scope>
    <source>
        <strain evidence="2">Whitten #5841</strain>
        <tissue evidence="2">Leaf</tissue>
    </source>
</reference>
<evidence type="ECO:0008006" key="4">
    <source>
        <dbReference type="Google" id="ProtNLM"/>
    </source>
</evidence>
<dbReference type="InterPro" id="IPR052965">
    <property type="entry name" value="Pigment-catalase-like"/>
</dbReference>
<protein>
    <recommendedName>
        <fullName evidence="4">Desiccation-related protein PCC13-62</fullName>
    </recommendedName>
</protein>
<keyword evidence="1" id="KW-0732">Signal</keyword>
<accession>A0A8T2SIP3</accession>
<feature type="signal peptide" evidence="1">
    <location>
        <begin position="1"/>
        <end position="23"/>
    </location>
</feature>
<evidence type="ECO:0000256" key="1">
    <source>
        <dbReference type="SAM" id="SignalP"/>
    </source>
</evidence>
<dbReference type="EMBL" id="CM035424">
    <property type="protein sequence ID" value="KAH7352046.1"/>
    <property type="molecule type" value="Genomic_DNA"/>
</dbReference>
<proteinExistence type="predicted"/>
<feature type="chain" id="PRO_5035778213" description="Desiccation-related protein PCC13-62" evidence="1">
    <location>
        <begin position="24"/>
        <end position="324"/>
    </location>
</feature>
<dbReference type="AlphaFoldDB" id="A0A8T2SIP3"/>
<dbReference type="OMA" id="MDKEWAR"/>
<dbReference type="OrthoDB" id="1001765at2759"/>